<accession>A0A2A6FF83</accession>
<dbReference type="Proteomes" id="UP000219182">
    <property type="component" value="Unassembled WGS sequence"/>
</dbReference>
<name>A0A2A6FF83_9HYPH</name>
<organism evidence="2 3">
    <name type="scientific">Mesorhizobium sanjuanii</name>
    <dbReference type="NCBI Taxonomy" id="2037900"/>
    <lineage>
        <taxon>Bacteria</taxon>
        <taxon>Pseudomonadati</taxon>
        <taxon>Pseudomonadota</taxon>
        <taxon>Alphaproteobacteria</taxon>
        <taxon>Hyphomicrobiales</taxon>
        <taxon>Phyllobacteriaceae</taxon>
        <taxon>Mesorhizobium</taxon>
    </lineage>
</organism>
<dbReference type="RefSeq" id="WP_097574749.1">
    <property type="nucleotide sequence ID" value="NZ_NWQG01000097.1"/>
</dbReference>
<sequence>MTEMPKVKPVLRLVPNGFSNGKLRMTLIVTPARATNGIPINEWPSRIRSLIVNASNQVDVYQVVATEPTAKAGQPRPAMILQSGLPQTDQGKINKAWSTLGVWDGTEQIAERWETLLKTIDLSLASQSFANGLATPVSSTQVDLHADDSSYKEQPVKPGETLTVKAVHPVRQGDLALGLEVNRAVRVHERVVSGAPQPRRLRDPAVSDTSDVDASYVLKPKDDKKAVVTQMAGAIDAEIAAQKRAELIAALAVVQGMQSAADTITCNPIPKPKLGDDFTPPLEQAQASHTAGTWPQKGTTTTAQDDNVDRLVASYQAIVSSPVWARFFGFAFDVELPNPVAGESWVSAGGDPAFTIAARTNDRRLDPGEPAKDVNRVWTAVGTDGWPRSDTSSNLSEGLFRMSVECSDKTQLPRYDVVTLDVRHAAEAAVRPLSPDGGEQRGFRTAGMTLIDRRRAEDVRGQIGRTSTNGGKAVITLFADDLVVGRRLDAGIERGSSIAWRALGARSVSYGLRGDDDTGDYFFPLDVEDQILQPRQASGTRTIEEAIIYPAARLAPSPGGTAVDRDVFVDEAYATWAGAPMGVSTAPPIATEGDRKVENKVAFLQRQNLPTVGGNQVFTTAALAPPLRYGYGYRFGMRAVFLGGHSLSVDVADDLYNRDKQAFTYPSDPKLDHKSYPTRRFVRHEAIGAPMVLLPGSVLGTSISDMDFETVQSAVLRSLPKGYAQPAQLEPKVRGRPYVTATDRMSSETVVRIFVPPQVALEELLRAGKLDASKNRATVIAGGLAGVAFGVFRPKSGTLKDPTRQGGFPIAMIDEQRAFGFEPTRRKLIPGWNRETTGDKPEPAPRGAAIFAGTELLAKSGADAAFIRRPYYPDPYAQRMFLRLRRRSDGRYVGPAREVAVYDEKSVYPNAMPTVVVIKKADENSVAGEDSFGAPVTITTDGNTFGQSGSQRAQKIELTLSQGADFDLEAFYLPSAKDLAQNFALTEMIGAYRLDKGILRSSAPTSGSDADAVSEHVTTGFFNVPNDAELESIATELIAYASALPSSPVENSITNAAAATAPAVELDGGGPIEDIAGFVTVRVAHAVNRPLTPAKFDSEGSEFRIYRTGLNASSVDDTLVGGPDDVPRRPVVNPVLDMTQVEEFRRKLDNRPGSNSYVLSGRVAFDRRTTSAIEILATCVSPRDVLIDDPSRRRAPKARVAGAWPNKTVVLDEKNVRIPPKRVPADELDVYGFSKIDLATGKVSLHRSEVMLLRIDNLGGPGLGPLVPPGTKGSGAAAKSEDVIELSLAHLAAMIGKPVVEEGGATLFTASQLHAFPDSKARHLQLRLRAVSRFGPDFETAARWTNDDDSALPVVRVRQPLQPPEQSVESAAPPGSTGSAPPDPNGTITVWLPSSVRPAKCACLSPVPVFRITTDDDVLGGKLTRDAGVRIYLERGWFASGEGELLGVIVPSADVVAQQLAGTASDEQFGPIGPFISRWGGDPIRQDHAQLCEPLTQKTFQGKDRPWEGSAPILVEDVVVPIQIPRPPGAQDNVTVLEKTDLLTFEPRFDVDREQWFVDLRIPAPMTPNLFVRLGLVRYQPNAISKDLQVSEPVVVWSQLFPERSLDATVFDLGEEYQFEATVSGPTHKGVHIPKNPVPEDKEAEGRKLLLGRPTVRFRLVHECGEGDDLRRTEIRSWKGALGNDSESLARCKWVKCIPKSELSLFGKGTVYVYAEEIETFMPATYAREPVYVEDIFSPETYVHSGPRFAARVNIRTYSEDDWKK</sequence>
<evidence type="ECO:0000313" key="3">
    <source>
        <dbReference type="Proteomes" id="UP000219182"/>
    </source>
</evidence>
<evidence type="ECO:0000313" key="2">
    <source>
        <dbReference type="EMBL" id="PDQ20078.1"/>
    </source>
</evidence>
<comment type="caution">
    <text evidence="2">The sequence shown here is derived from an EMBL/GenBank/DDBJ whole genome shotgun (WGS) entry which is preliminary data.</text>
</comment>
<feature type="region of interest" description="Disordered" evidence="1">
    <location>
        <begin position="1361"/>
        <end position="1387"/>
    </location>
</feature>
<reference evidence="2 3" key="1">
    <citation type="submission" date="2017-09" db="EMBL/GenBank/DDBJ databases">
        <title>Mesorhizobum sanjuanii sp. nov. isolated from nodules of Lotus tenuis in saline-alkaline lowlands of Flooding Pampa.</title>
        <authorList>
            <person name="Sannazzaro A.I."/>
            <person name="Torres Tejerizo G.A."/>
            <person name="Fontana F."/>
            <person name="Cumpa Velazquez L.M."/>
            <person name="Hansen L."/>
            <person name="Pistorio M."/>
            <person name="Estrella M.J."/>
        </authorList>
    </citation>
    <scope>NUCLEOTIDE SEQUENCE [LARGE SCALE GENOMIC DNA]</scope>
    <source>
        <strain evidence="2 3">BSA136</strain>
    </source>
</reference>
<proteinExistence type="predicted"/>
<dbReference type="EMBL" id="NWQG01000097">
    <property type="protein sequence ID" value="PDQ20078.1"/>
    <property type="molecule type" value="Genomic_DNA"/>
</dbReference>
<keyword evidence="3" id="KW-1185">Reference proteome</keyword>
<gene>
    <name evidence="2" type="ORF">CN311_16050</name>
</gene>
<evidence type="ECO:0000256" key="1">
    <source>
        <dbReference type="SAM" id="MobiDB-lite"/>
    </source>
</evidence>
<protein>
    <submittedName>
        <fullName evidence="2">Uncharacterized protein</fullName>
    </submittedName>
</protein>
<feature type="compositionally biased region" description="Low complexity" evidence="1">
    <location>
        <begin position="1370"/>
        <end position="1380"/>
    </location>
</feature>